<gene>
    <name evidence="2" type="ORF">B0A48_14495</name>
</gene>
<accession>A0A1V8SKN2</accession>
<reference evidence="3" key="1">
    <citation type="submission" date="2017-03" db="EMBL/GenBank/DDBJ databases">
        <title>Genomes of endolithic fungi from Antarctica.</title>
        <authorList>
            <person name="Coleine C."/>
            <person name="Masonjones S."/>
            <person name="Stajich J.E."/>
        </authorList>
    </citation>
    <scope>NUCLEOTIDE SEQUENCE [LARGE SCALE GENOMIC DNA]</scope>
    <source>
        <strain evidence="3">CCFEE 5527</strain>
    </source>
</reference>
<feature type="compositionally biased region" description="Basic and acidic residues" evidence="1">
    <location>
        <begin position="134"/>
        <end position="144"/>
    </location>
</feature>
<feature type="compositionally biased region" description="Basic and acidic residues" evidence="1">
    <location>
        <begin position="95"/>
        <end position="115"/>
    </location>
</feature>
<proteinExistence type="predicted"/>
<feature type="compositionally biased region" description="Polar residues" evidence="1">
    <location>
        <begin position="12"/>
        <end position="22"/>
    </location>
</feature>
<evidence type="ECO:0000313" key="2">
    <source>
        <dbReference type="EMBL" id="OQN99725.1"/>
    </source>
</evidence>
<evidence type="ECO:0000313" key="3">
    <source>
        <dbReference type="Proteomes" id="UP000192596"/>
    </source>
</evidence>
<name>A0A1V8SKN2_9PEZI</name>
<feature type="region of interest" description="Disordered" evidence="1">
    <location>
        <begin position="134"/>
        <end position="163"/>
    </location>
</feature>
<dbReference type="Proteomes" id="UP000192596">
    <property type="component" value="Unassembled WGS sequence"/>
</dbReference>
<protein>
    <submittedName>
        <fullName evidence="2">Uncharacterized protein</fullName>
    </submittedName>
</protein>
<evidence type="ECO:0000256" key="1">
    <source>
        <dbReference type="SAM" id="MobiDB-lite"/>
    </source>
</evidence>
<feature type="region of interest" description="Disordered" evidence="1">
    <location>
        <begin position="1"/>
        <end position="115"/>
    </location>
</feature>
<organism evidence="2 3">
    <name type="scientific">Cryoendolithus antarcticus</name>
    <dbReference type="NCBI Taxonomy" id="1507870"/>
    <lineage>
        <taxon>Eukaryota</taxon>
        <taxon>Fungi</taxon>
        <taxon>Dikarya</taxon>
        <taxon>Ascomycota</taxon>
        <taxon>Pezizomycotina</taxon>
        <taxon>Dothideomycetes</taxon>
        <taxon>Dothideomycetidae</taxon>
        <taxon>Cladosporiales</taxon>
        <taxon>Cladosporiaceae</taxon>
        <taxon>Cryoendolithus</taxon>
    </lineage>
</organism>
<keyword evidence="3" id="KW-1185">Reference proteome</keyword>
<dbReference type="InParanoid" id="A0A1V8SKN2"/>
<dbReference type="EMBL" id="NAJO01000038">
    <property type="protein sequence ID" value="OQN99725.1"/>
    <property type="molecule type" value="Genomic_DNA"/>
</dbReference>
<dbReference type="AlphaFoldDB" id="A0A1V8SKN2"/>
<sequence>MLGTQHPVSGFRSESSLSSKNGPVTPPYTPAKPKRRLDRSDSPALSVHPTETVSPPKKQNKPSTPDEVTVKEINEGETDYDTDASIVYPQELEEVVSRSDADHDSSHSDYDSDIEHDTTGIAAPFAGLRCESSKQEIDDMEQARQAKRRSKRADSRVFKRPHSQTIKSIVPGVSDPMEAMDDHDTVAGIRRLRRRTKEPEEMKMAVDNWESSASLQVGLQTGIAESVPSRNKCAGPAR</sequence>
<dbReference type="OrthoDB" id="3642432at2759"/>
<comment type="caution">
    <text evidence="2">The sequence shown here is derived from an EMBL/GenBank/DDBJ whole genome shotgun (WGS) entry which is preliminary data.</text>
</comment>
<dbReference type="STRING" id="1507870.A0A1V8SKN2"/>